<feature type="repeat" description="WD" evidence="3">
    <location>
        <begin position="503"/>
        <end position="538"/>
    </location>
</feature>
<dbReference type="Gene3D" id="2.130.10.10">
    <property type="entry name" value="YVTN repeat-like/Quinoprotein amine dehydrogenase"/>
    <property type="match status" value="4"/>
</dbReference>
<feature type="repeat" description="WD" evidence="3">
    <location>
        <begin position="778"/>
        <end position="809"/>
    </location>
</feature>
<dbReference type="SMART" id="SM00320">
    <property type="entry name" value="WD40"/>
    <property type="match status" value="12"/>
</dbReference>
<evidence type="ECO:0000256" key="3">
    <source>
        <dbReference type="PROSITE-ProRule" id="PRU00221"/>
    </source>
</evidence>
<dbReference type="PANTHER" id="PTHR19848">
    <property type="entry name" value="WD40 REPEAT PROTEIN"/>
    <property type="match status" value="1"/>
</dbReference>
<evidence type="ECO:0000256" key="4">
    <source>
        <dbReference type="SAM" id="Phobius"/>
    </source>
</evidence>
<comment type="caution">
    <text evidence="6">The sequence shown here is derived from an EMBL/GenBank/DDBJ whole genome shotgun (WGS) entry which is preliminary data.</text>
</comment>
<accession>A0ABQ3Z8Y0</accession>
<sequence>MRTVAPKPDGYDAFISYSQRYDTPIAQALQSEMQRFGRPFWKPQTLRVFRDVTGLAAAPLIKAEIERALTGSAWFVLMASPKSAESAWVNWELRWWLDHRSPDTLLIAWTDGEIVWRGDDFDWTVTDALPQLLSGELAGEPRWIDLRTLRTSAESTADLKIGDVVAEFVAPIRGVPKEELIGEHARRRRNLRWGLRGLFATALAVAVGMSLLAAYAFRQSDRAGQQTRLAVARQLSAQAESLRESRPDVSMMLSVAAMDRDETGGLARSGLLSTLAGTRLEARLDGHPRGVGTVAFSPDGKRLASISSDGTMILWDVATHRQLYREPGSHERDTSALAFSPDGTRLAATTADDSVRTWSVAPDGTLTPAGTLPMETLKKLYGLAYSADGHLLALTVADRTVRLWADDVPAGSLPLPDAAYGLTFASRGRLLVTADSGGHVILWDLTNPRKPVRLAQVTSVAESQCEVALSRDGRFMLTEGAADGTAQLWNIQDPRQPAKVSVLAGHAGGLYDLAFYPDGRHAVMTGTDGTGVLWDLSNPAAPVRTATLNGHASQVASTAVSPDGKLVATGTNNGIVRLWRTADPQPARIGAFPRQAAWVNTVLPTGRAGVVATLADDNMVRLWAVADPRKPALLGQFPTGPGSHYPINVSFSPDGRRATSAGGDLALWNLDDPRHPVRIYQRDDVARALLMGDGGLLRQHGDWNSAATYWSLADPSRPVQVPASSVPSLARAEGFVAPDGKTSAQANFPHVALWDIPEKGAPRLRREIKNVGTGFYNFAFSPDAHTLYGAGNNGDVYVWDMNSTAAPARLDAYTGVIRSLAVSPDGRLLVSAGGDRTIAVWNIGIPAAPALLTRFTGHTGDVTSATFLPGNRLITASEDHQTYVWDLSRLDAFSADPAGTACAITGGGLRPSDWALYLPDEPYRQTC</sequence>
<evidence type="ECO:0000313" key="6">
    <source>
        <dbReference type="EMBL" id="GIE06271.1"/>
    </source>
</evidence>
<feature type="transmembrane region" description="Helical" evidence="4">
    <location>
        <begin position="193"/>
        <end position="217"/>
    </location>
</feature>
<dbReference type="PROSITE" id="PS50294">
    <property type="entry name" value="WD_REPEATS_REGION"/>
    <property type="match status" value="6"/>
</dbReference>
<keyword evidence="4" id="KW-0472">Membrane</keyword>
<keyword evidence="4" id="KW-0812">Transmembrane</keyword>
<dbReference type="SUPFAM" id="SSF50952">
    <property type="entry name" value="Soluble quinoprotein glucose dehydrogenase"/>
    <property type="match status" value="1"/>
</dbReference>
<dbReference type="Pfam" id="PF00400">
    <property type="entry name" value="WD40"/>
    <property type="match status" value="7"/>
</dbReference>
<proteinExistence type="predicted"/>
<keyword evidence="4" id="KW-1133">Transmembrane helix</keyword>
<name>A0ABQ3Z8Y0_9ACTN</name>
<keyword evidence="7" id="KW-1185">Reference proteome</keyword>
<dbReference type="InterPro" id="IPR011041">
    <property type="entry name" value="Quinoprot_gluc/sorb_DH_b-prop"/>
</dbReference>
<dbReference type="Gene3D" id="3.40.50.10140">
    <property type="entry name" value="Toll/interleukin-1 receptor homology (TIR) domain"/>
    <property type="match status" value="1"/>
</dbReference>
<protein>
    <recommendedName>
        <fullName evidence="5">Bulb-type lectin domain-containing protein</fullName>
    </recommendedName>
</protein>
<dbReference type="PROSITE" id="PS00678">
    <property type="entry name" value="WD_REPEATS_1"/>
    <property type="match status" value="4"/>
</dbReference>
<feature type="repeat" description="WD" evidence="3">
    <location>
        <begin position="548"/>
        <end position="589"/>
    </location>
</feature>
<dbReference type="InterPro" id="IPR001680">
    <property type="entry name" value="WD40_rpt"/>
</dbReference>
<feature type="domain" description="Bulb-type lectin" evidence="5">
    <location>
        <begin position="357"/>
        <end position="490"/>
    </location>
</feature>
<gene>
    <name evidence="6" type="ORF">Adu01nite_76210</name>
</gene>
<dbReference type="Proteomes" id="UP000637628">
    <property type="component" value="Unassembled WGS sequence"/>
</dbReference>
<reference evidence="6 7" key="1">
    <citation type="submission" date="2021-01" db="EMBL/GenBank/DDBJ databases">
        <title>Whole genome shotgun sequence of Actinoplanes durhamensis NBRC 14914.</title>
        <authorList>
            <person name="Komaki H."/>
            <person name="Tamura T."/>
        </authorList>
    </citation>
    <scope>NUCLEOTIDE SEQUENCE [LARGE SCALE GENOMIC DNA]</scope>
    <source>
        <strain evidence="6 7">NBRC 14914</strain>
    </source>
</reference>
<dbReference type="PROSITE" id="PS50082">
    <property type="entry name" value="WD_REPEATS_2"/>
    <property type="match status" value="7"/>
</dbReference>
<feature type="repeat" description="WD" evidence="3">
    <location>
        <begin position="810"/>
        <end position="843"/>
    </location>
</feature>
<dbReference type="PANTHER" id="PTHR19848:SF8">
    <property type="entry name" value="F-BOX AND WD REPEAT DOMAIN CONTAINING 7"/>
    <property type="match status" value="1"/>
</dbReference>
<feature type="repeat" description="WD" evidence="3">
    <location>
        <begin position="284"/>
        <end position="325"/>
    </location>
</feature>
<dbReference type="EMBL" id="BOML01000060">
    <property type="protein sequence ID" value="GIE06271.1"/>
    <property type="molecule type" value="Genomic_DNA"/>
</dbReference>
<dbReference type="InterPro" id="IPR019775">
    <property type="entry name" value="WD40_repeat_CS"/>
</dbReference>
<dbReference type="SUPFAM" id="SSF50998">
    <property type="entry name" value="Quinoprotein alcohol dehydrogenase-like"/>
    <property type="match status" value="1"/>
</dbReference>
<dbReference type="RefSeq" id="WP_203734137.1">
    <property type="nucleotide sequence ID" value="NZ_BAAATX010000068.1"/>
</dbReference>
<organism evidence="6 7">
    <name type="scientific">Paractinoplanes durhamensis</name>
    <dbReference type="NCBI Taxonomy" id="113563"/>
    <lineage>
        <taxon>Bacteria</taxon>
        <taxon>Bacillati</taxon>
        <taxon>Actinomycetota</taxon>
        <taxon>Actinomycetes</taxon>
        <taxon>Micromonosporales</taxon>
        <taxon>Micromonosporaceae</taxon>
        <taxon>Paractinoplanes</taxon>
    </lineage>
</organism>
<evidence type="ECO:0000256" key="1">
    <source>
        <dbReference type="ARBA" id="ARBA00022574"/>
    </source>
</evidence>
<feature type="repeat" description="WD" evidence="3">
    <location>
        <begin position="327"/>
        <end position="360"/>
    </location>
</feature>
<evidence type="ECO:0000259" key="5">
    <source>
        <dbReference type="PROSITE" id="PS50927"/>
    </source>
</evidence>
<keyword evidence="2" id="KW-0677">Repeat</keyword>
<dbReference type="SUPFAM" id="SSF52200">
    <property type="entry name" value="Toll/Interleukin receptor TIR domain"/>
    <property type="match status" value="1"/>
</dbReference>
<dbReference type="CDD" id="cd00200">
    <property type="entry name" value="WD40"/>
    <property type="match status" value="1"/>
</dbReference>
<evidence type="ECO:0000313" key="7">
    <source>
        <dbReference type="Proteomes" id="UP000637628"/>
    </source>
</evidence>
<dbReference type="InterPro" id="IPR035897">
    <property type="entry name" value="Toll_tir_struct_dom_sf"/>
</dbReference>
<feature type="repeat" description="WD" evidence="3">
    <location>
        <begin position="855"/>
        <end position="895"/>
    </location>
</feature>
<dbReference type="InterPro" id="IPR011047">
    <property type="entry name" value="Quinoprotein_ADH-like_sf"/>
</dbReference>
<keyword evidence="1 3" id="KW-0853">WD repeat</keyword>
<dbReference type="InterPro" id="IPR001480">
    <property type="entry name" value="Bulb-type_lectin_dom"/>
</dbReference>
<dbReference type="InterPro" id="IPR015943">
    <property type="entry name" value="WD40/YVTN_repeat-like_dom_sf"/>
</dbReference>
<evidence type="ECO:0000256" key="2">
    <source>
        <dbReference type="ARBA" id="ARBA00022737"/>
    </source>
</evidence>
<dbReference type="PROSITE" id="PS50927">
    <property type="entry name" value="BULB_LECTIN"/>
    <property type="match status" value="1"/>
</dbReference>